<evidence type="ECO:0000259" key="6">
    <source>
        <dbReference type="Pfam" id="PF04932"/>
    </source>
</evidence>
<feature type="transmembrane region" description="Helical" evidence="5">
    <location>
        <begin position="165"/>
        <end position="183"/>
    </location>
</feature>
<sequence length="437" mass="47146">MSVAMSGAQVTPARTQARGIPRKGWTISYSPDVLAAFAAIFGLAFIPVLGSLGALLFLMSGMALVLRRPGETLAALRREWAIVLMALWCLMSFVWSDYASLTLRYGIQLCLTAAIAVVMAYRIAPMTFVKIIFLTSSLEGVASLLSGRTRAGGMGYLGIYASKNALAGAMALLIIVALAVLIDRRLPPRWRQPALGSLMLGTVLMVMGKSSGALVSTLGVVMIFGLILLLQRLTPHVRLVAITMTIVLSAAVAVLLSSMTDELAKAFLDLTGKDITLTGRTDLWAVALQQIAERPFLGVGYQAFWVHGQPVAEQLWAEFGIKGRGGFNFHNTLLSNAVEIGVIGTALQTVIVFGALWSSLSWAIRSPSAASIFFALFMVRLFLLMWIEVVYFYQFNAVTLTIIVAVCYGRRLREAERLTHSGGSLDKPGRPGLPAVT</sequence>
<organism evidence="7 8">
    <name type="scientific">Paracoccus chinensis</name>
    <dbReference type="NCBI Taxonomy" id="525640"/>
    <lineage>
        <taxon>Bacteria</taxon>
        <taxon>Pseudomonadati</taxon>
        <taxon>Pseudomonadota</taxon>
        <taxon>Alphaproteobacteria</taxon>
        <taxon>Rhodobacterales</taxon>
        <taxon>Paracoccaceae</taxon>
        <taxon>Paracoccus</taxon>
    </lineage>
</organism>
<keyword evidence="2 5" id="KW-0812">Transmembrane</keyword>
<evidence type="ECO:0000256" key="2">
    <source>
        <dbReference type="ARBA" id="ARBA00022692"/>
    </source>
</evidence>
<dbReference type="PANTHER" id="PTHR37422">
    <property type="entry name" value="TEICHURONIC ACID BIOSYNTHESIS PROTEIN TUAE"/>
    <property type="match status" value="1"/>
</dbReference>
<evidence type="ECO:0000313" key="8">
    <source>
        <dbReference type="Proteomes" id="UP000199555"/>
    </source>
</evidence>
<keyword evidence="3 5" id="KW-1133">Transmembrane helix</keyword>
<gene>
    <name evidence="7" type="ORF">SAMN04487971_12128</name>
</gene>
<dbReference type="AlphaFoldDB" id="A0A1G9MJT7"/>
<evidence type="ECO:0000313" key="7">
    <source>
        <dbReference type="EMBL" id="SDL74343.1"/>
    </source>
</evidence>
<accession>A0A1G9MJT7</accession>
<feature type="transmembrane region" description="Helical" evidence="5">
    <location>
        <begin position="33"/>
        <end position="59"/>
    </location>
</feature>
<dbReference type="Proteomes" id="UP000199555">
    <property type="component" value="Unassembled WGS sequence"/>
</dbReference>
<keyword evidence="8" id="KW-1185">Reference proteome</keyword>
<evidence type="ECO:0000256" key="3">
    <source>
        <dbReference type="ARBA" id="ARBA00022989"/>
    </source>
</evidence>
<feature type="transmembrane region" description="Helical" evidence="5">
    <location>
        <begin position="369"/>
        <end position="387"/>
    </location>
</feature>
<evidence type="ECO:0000256" key="4">
    <source>
        <dbReference type="ARBA" id="ARBA00023136"/>
    </source>
</evidence>
<feature type="transmembrane region" description="Helical" evidence="5">
    <location>
        <begin position="237"/>
        <end position="259"/>
    </location>
</feature>
<feature type="transmembrane region" description="Helical" evidence="5">
    <location>
        <begin position="80"/>
        <end position="96"/>
    </location>
</feature>
<feature type="transmembrane region" description="Helical" evidence="5">
    <location>
        <begin position="213"/>
        <end position="230"/>
    </location>
</feature>
<feature type="domain" description="O-antigen ligase-related" evidence="6">
    <location>
        <begin position="198"/>
        <end position="347"/>
    </location>
</feature>
<feature type="transmembrane region" description="Helical" evidence="5">
    <location>
        <begin position="102"/>
        <end position="121"/>
    </location>
</feature>
<feature type="transmembrane region" description="Helical" evidence="5">
    <location>
        <begin position="337"/>
        <end position="357"/>
    </location>
</feature>
<dbReference type="STRING" id="525640.SAMN04487971_12128"/>
<protein>
    <submittedName>
        <fullName evidence="7">Exopolysaccharide production protein ExoQ</fullName>
    </submittedName>
</protein>
<dbReference type="GO" id="GO:0016020">
    <property type="term" value="C:membrane"/>
    <property type="evidence" value="ECO:0007669"/>
    <property type="project" value="UniProtKB-SubCell"/>
</dbReference>
<name>A0A1G9MJT7_9RHOB</name>
<evidence type="ECO:0000256" key="5">
    <source>
        <dbReference type="SAM" id="Phobius"/>
    </source>
</evidence>
<dbReference type="EMBL" id="FNGE01000021">
    <property type="protein sequence ID" value="SDL74343.1"/>
    <property type="molecule type" value="Genomic_DNA"/>
</dbReference>
<comment type="subcellular location">
    <subcellularLocation>
        <location evidence="1">Membrane</location>
        <topology evidence="1">Multi-pass membrane protein</topology>
    </subcellularLocation>
</comment>
<keyword evidence="4 5" id="KW-0472">Membrane</keyword>
<proteinExistence type="predicted"/>
<reference evidence="8" key="1">
    <citation type="submission" date="2016-10" db="EMBL/GenBank/DDBJ databases">
        <authorList>
            <person name="Varghese N."/>
            <person name="Submissions S."/>
        </authorList>
    </citation>
    <scope>NUCLEOTIDE SEQUENCE [LARGE SCALE GENOMIC DNA]</scope>
    <source>
        <strain evidence="8">CGMCC 1.7655</strain>
    </source>
</reference>
<dbReference type="InterPro" id="IPR007016">
    <property type="entry name" value="O-antigen_ligase-rel_domated"/>
</dbReference>
<dbReference type="InterPro" id="IPR051533">
    <property type="entry name" value="WaaL-like"/>
</dbReference>
<evidence type="ECO:0000256" key="1">
    <source>
        <dbReference type="ARBA" id="ARBA00004141"/>
    </source>
</evidence>
<dbReference type="PANTHER" id="PTHR37422:SF17">
    <property type="entry name" value="O-ANTIGEN LIGASE"/>
    <property type="match status" value="1"/>
</dbReference>
<feature type="transmembrane region" description="Helical" evidence="5">
    <location>
        <begin position="393"/>
        <end position="409"/>
    </location>
</feature>
<dbReference type="Pfam" id="PF04932">
    <property type="entry name" value="Wzy_C"/>
    <property type="match status" value="1"/>
</dbReference>